<keyword evidence="5" id="KW-0862">Zinc</keyword>
<dbReference type="SMART" id="SM00291">
    <property type="entry name" value="ZnF_ZZ"/>
    <property type="match status" value="1"/>
</dbReference>
<keyword evidence="9" id="KW-0175">Coiled coil</keyword>
<keyword evidence="6" id="KW-0106">Calcium</keyword>
<evidence type="ECO:0000256" key="1">
    <source>
        <dbReference type="ARBA" id="ARBA00004245"/>
    </source>
</evidence>
<feature type="compositionally biased region" description="Basic and acidic residues" evidence="10">
    <location>
        <begin position="282"/>
        <end position="307"/>
    </location>
</feature>
<evidence type="ECO:0000256" key="9">
    <source>
        <dbReference type="SAM" id="Coils"/>
    </source>
</evidence>
<accession>A0A6F9DCB1</accession>
<dbReference type="GO" id="GO:0005886">
    <property type="term" value="C:plasma membrane"/>
    <property type="evidence" value="ECO:0007669"/>
    <property type="project" value="TreeGrafter"/>
</dbReference>
<sequence length="364" mass="41139">MSRSRLSLCLAHIVRITDIVCESSNFAKIKPAVDSCFEGVLGSSISEDQFLQWLEMEPQSIVWLPTMHRLNVAKTSVHNVQCATCKVRPIVGLRFQCLRCLDYNSCQVCFLTRKCVTRSHRLTHPRQEYCLPAGSKQKVNALARTVRNIVTKRYKHKALSSSFLPIQQKGDLVDEDLVVSNFDDVNNLADQEKEQLEKLVSKLKDENDKMTGTVNMLETSKNEVVKLDEERVLLQGELDTVNLHNRNLKAELDNLKCVVFADGFADDEAEDTMDESSSLTHSDLDDSRGKPKDKVDQDLSKSGYEDKYITEENQENPFLLLADTILLSMDEPECLTSNRNAVLSAAEKVKTQFCDVIDCALELQ</sequence>
<dbReference type="GO" id="GO:0045202">
    <property type="term" value="C:synapse"/>
    <property type="evidence" value="ECO:0007669"/>
    <property type="project" value="GOC"/>
</dbReference>
<feature type="domain" description="ZZ-type" evidence="11">
    <location>
        <begin position="77"/>
        <end position="134"/>
    </location>
</feature>
<dbReference type="InterPro" id="IPR015154">
    <property type="entry name" value="EF-hand_dom_typ2"/>
</dbReference>
<dbReference type="InterPro" id="IPR050774">
    <property type="entry name" value="KCMF1/Dystrophin"/>
</dbReference>
<keyword evidence="2" id="KW-0963">Cytoplasm</keyword>
<dbReference type="InterPro" id="IPR011992">
    <property type="entry name" value="EF-hand-dom_pair"/>
</dbReference>
<dbReference type="SUPFAM" id="SSF57850">
    <property type="entry name" value="RING/U-box"/>
    <property type="match status" value="1"/>
</dbReference>
<dbReference type="Gene3D" id="3.30.60.90">
    <property type="match status" value="1"/>
</dbReference>
<dbReference type="PROSITE" id="PS50135">
    <property type="entry name" value="ZF_ZZ_2"/>
    <property type="match status" value="1"/>
</dbReference>
<dbReference type="SUPFAM" id="SSF47473">
    <property type="entry name" value="EF-hand"/>
    <property type="match status" value="1"/>
</dbReference>
<dbReference type="PANTHER" id="PTHR12268">
    <property type="entry name" value="E3 UBIQUITIN-PROTEIN LIGASE KCMF1"/>
    <property type="match status" value="1"/>
</dbReference>
<keyword evidence="3" id="KW-0479">Metal-binding</keyword>
<dbReference type="InterPro" id="IPR000433">
    <property type="entry name" value="Znf_ZZ"/>
</dbReference>
<organism evidence="12">
    <name type="scientific">Phallusia mammillata</name>
    <dbReference type="NCBI Taxonomy" id="59560"/>
    <lineage>
        <taxon>Eukaryota</taxon>
        <taxon>Metazoa</taxon>
        <taxon>Chordata</taxon>
        <taxon>Tunicata</taxon>
        <taxon>Ascidiacea</taxon>
        <taxon>Phlebobranchia</taxon>
        <taxon>Ascidiidae</taxon>
        <taxon>Phallusia</taxon>
    </lineage>
</organism>
<protein>
    <submittedName>
        <fullName evidence="12">ZF(ZZ)-4 zinc finger protein</fullName>
    </submittedName>
</protein>
<dbReference type="EMBL" id="LR784703">
    <property type="protein sequence ID" value="CAB3240388.1"/>
    <property type="molecule type" value="mRNA"/>
</dbReference>
<evidence type="ECO:0000259" key="11">
    <source>
        <dbReference type="PROSITE" id="PS50135"/>
    </source>
</evidence>
<feature type="coiled-coil region" evidence="9">
    <location>
        <begin position="182"/>
        <end position="258"/>
    </location>
</feature>
<dbReference type="PANTHER" id="PTHR12268:SF14">
    <property type="entry name" value="DYSTROPHIN-1"/>
    <property type="match status" value="1"/>
</dbReference>
<dbReference type="Gene3D" id="1.10.238.10">
    <property type="entry name" value="EF-hand"/>
    <property type="match status" value="1"/>
</dbReference>
<keyword evidence="7" id="KW-0206">Cytoskeleton</keyword>
<dbReference type="Pfam" id="PF00569">
    <property type="entry name" value="ZZ"/>
    <property type="match status" value="1"/>
</dbReference>
<dbReference type="Pfam" id="PF09069">
    <property type="entry name" value="EF-hand_3"/>
    <property type="match status" value="1"/>
</dbReference>
<comment type="subcellular location">
    <subcellularLocation>
        <location evidence="1">Cytoplasm</location>
        <location evidence="1">Cytoskeleton</location>
    </subcellularLocation>
</comment>
<dbReference type="InterPro" id="IPR043145">
    <property type="entry name" value="Znf_ZZ_sf"/>
</dbReference>
<proteinExistence type="evidence at transcript level"/>
<dbReference type="AlphaFoldDB" id="A0A6F9DCB1"/>
<evidence type="ECO:0000256" key="7">
    <source>
        <dbReference type="ARBA" id="ARBA00023212"/>
    </source>
</evidence>
<dbReference type="GO" id="GO:0099536">
    <property type="term" value="P:synaptic signaling"/>
    <property type="evidence" value="ECO:0007669"/>
    <property type="project" value="TreeGrafter"/>
</dbReference>
<evidence type="ECO:0000256" key="8">
    <source>
        <dbReference type="PROSITE-ProRule" id="PRU00228"/>
    </source>
</evidence>
<evidence type="ECO:0000313" key="12">
    <source>
        <dbReference type="EMBL" id="CAB3240388.1"/>
    </source>
</evidence>
<feature type="region of interest" description="Disordered" evidence="10">
    <location>
        <begin position="271"/>
        <end position="307"/>
    </location>
</feature>
<evidence type="ECO:0000256" key="2">
    <source>
        <dbReference type="ARBA" id="ARBA00022490"/>
    </source>
</evidence>
<keyword evidence="4 8" id="KW-0863">Zinc-finger</keyword>
<reference evidence="12" key="1">
    <citation type="submission" date="2020-04" db="EMBL/GenBank/DDBJ databases">
        <authorList>
            <person name="Neveu A P."/>
        </authorList>
    </citation>
    <scope>NUCLEOTIDE SEQUENCE</scope>
    <source>
        <tissue evidence="12">Whole embryo</tissue>
    </source>
</reference>
<name>A0A6F9DCB1_9ASCI</name>
<evidence type="ECO:0000256" key="5">
    <source>
        <dbReference type="ARBA" id="ARBA00022833"/>
    </source>
</evidence>
<evidence type="ECO:0000256" key="10">
    <source>
        <dbReference type="SAM" id="MobiDB-lite"/>
    </source>
</evidence>
<evidence type="ECO:0000256" key="6">
    <source>
        <dbReference type="ARBA" id="ARBA00022837"/>
    </source>
</evidence>
<gene>
    <name evidence="12" type="primary">Dytn</name>
</gene>
<evidence type="ECO:0000256" key="3">
    <source>
        <dbReference type="ARBA" id="ARBA00022723"/>
    </source>
</evidence>
<dbReference type="GO" id="GO:0008270">
    <property type="term" value="F:zinc ion binding"/>
    <property type="evidence" value="ECO:0007669"/>
    <property type="project" value="UniProtKB-KW"/>
</dbReference>
<evidence type="ECO:0000256" key="4">
    <source>
        <dbReference type="ARBA" id="ARBA00022771"/>
    </source>
</evidence>